<keyword evidence="1" id="KW-0677">Repeat</keyword>
<dbReference type="Pfam" id="PF24883">
    <property type="entry name" value="NPHP3_N"/>
    <property type="match status" value="1"/>
</dbReference>
<accession>A0A8H3J7U2</accession>
<evidence type="ECO:0000256" key="1">
    <source>
        <dbReference type="ARBA" id="ARBA00022737"/>
    </source>
</evidence>
<dbReference type="PANTHER" id="PTHR10039:SF5">
    <property type="entry name" value="NACHT DOMAIN-CONTAINING PROTEIN"/>
    <property type="match status" value="1"/>
</dbReference>
<evidence type="ECO:0000256" key="2">
    <source>
        <dbReference type="SAM" id="MobiDB-lite"/>
    </source>
</evidence>
<proteinExistence type="predicted"/>
<gene>
    <name evidence="4" type="ORF">ALECFALPRED_009484</name>
</gene>
<dbReference type="PANTHER" id="PTHR10039">
    <property type="entry name" value="AMELOGENIN"/>
    <property type="match status" value="1"/>
</dbReference>
<organism evidence="4 5">
    <name type="scientific">Alectoria fallacina</name>
    <dbReference type="NCBI Taxonomy" id="1903189"/>
    <lineage>
        <taxon>Eukaryota</taxon>
        <taxon>Fungi</taxon>
        <taxon>Dikarya</taxon>
        <taxon>Ascomycota</taxon>
        <taxon>Pezizomycotina</taxon>
        <taxon>Lecanoromycetes</taxon>
        <taxon>OSLEUM clade</taxon>
        <taxon>Lecanoromycetidae</taxon>
        <taxon>Lecanorales</taxon>
        <taxon>Lecanorineae</taxon>
        <taxon>Parmeliaceae</taxon>
        <taxon>Alectoria</taxon>
    </lineage>
</organism>
<feature type="region of interest" description="Disordered" evidence="2">
    <location>
        <begin position="1070"/>
        <end position="1094"/>
    </location>
</feature>
<sequence>MAEALGTSSVGGTSKEREGPIYVKELGLTQIDGLPEDHPFIADVIFVHGLQGHPRRTWQSKSNAESSTRPRKRFRPFSWKDTEVIAHDDPTPFWPADILSQDLKDVRILTFGYDSKVTKGFMALTSKNGIFQHGNSFLRAVGRARIGHRQRPIVFVAHSLGGLVVKQALIEARKQTHEPDLLDIYDSTHAIIFFGTPHRGSDLASWGLMLSTIAEAVQLDTNNAVLRDLDPTSGSSKLEEMRLDFDDILRDGHRSKELRVYSFQEEEGMTSIKWLGGKVVPNDSSSLDSRKYGNDTIHANHMNMCRFNAKDDDGYEKFRGVLAKFIEEIRSEQRTRRAELLDSLDYAERRSREIQLQNSDANEESFSWIWSSPSSFGSWLSSCEGVYWISGKPGSGKSTLVDYLVHDRTKVKLQQHSHEDWIVLRFFFDFRGGKGLQNNFEGLLRSLLYQLIKEMPHIDSLGLDDSKEDSFSGWHERRLRDTLHSALSKIIGGVCIFVDGLDEYEGSVLRLIQFLRSLATSNDRQKTLTKVCVSSRPEPIPAQLLQHLPNLSISDHNESGIRSYCRLTIEGLGSEAHEDLDISQLSHTIARRAEGVFLWARFALEELILGYCEAEDTNELLERLEKIPQSLEEVYDRMLGRLEPAAKKECMIMLQLVRFAKRGLLWQELLVATEIAMDKDVILTERTDPKECKLFAKRLRAKAAGLLELVNKEDAFNKSFLTPKLIHRSVSTYLNQKGWQTLGGLAEDNSVEHESFYADTCTRYLHRLLRHCNLEKNTSQIIWEEWFDENVFYWLVSRKPNSVGVYPFFTYAACYIFEHASFLERHGASSYGLLHKSLTEQIACLHIYCVIRLDADLCQRCYRVPREWVFERFDATYMAFLHGLVLYCQSDLANRSPGQFFWNRALRCALFSSESWDDEHASEVQEAVSLALQNITTVQQFHLEQALVKPEVGPRRWTLHSAGIVKLVLQHESIETLRLVDSNGQAVTLLWLFTQIGDWQPSEELLSWLIEGANRRGEDIRQPCCLEGNLIETLLKQSPTPNRSVKLQRLRMYYESMSWPFESDSVEIERKGQDVPIRRDSLSEKDSDETEGDR</sequence>
<dbReference type="EMBL" id="CAJPDR010000718">
    <property type="protein sequence ID" value="CAF9942104.1"/>
    <property type="molecule type" value="Genomic_DNA"/>
</dbReference>
<evidence type="ECO:0000259" key="3">
    <source>
        <dbReference type="Pfam" id="PF24883"/>
    </source>
</evidence>
<feature type="domain" description="Nephrocystin 3-like N-terminal" evidence="3">
    <location>
        <begin position="366"/>
        <end position="536"/>
    </location>
</feature>
<dbReference type="InterPro" id="IPR056884">
    <property type="entry name" value="NPHP3-like_N"/>
</dbReference>
<dbReference type="OrthoDB" id="5086500at2759"/>
<evidence type="ECO:0000313" key="5">
    <source>
        <dbReference type="Proteomes" id="UP000664203"/>
    </source>
</evidence>
<dbReference type="InterPro" id="IPR029058">
    <property type="entry name" value="AB_hydrolase_fold"/>
</dbReference>
<keyword evidence="5" id="KW-1185">Reference proteome</keyword>
<dbReference type="SUPFAM" id="SSF53474">
    <property type="entry name" value="alpha/beta-Hydrolases"/>
    <property type="match status" value="1"/>
</dbReference>
<dbReference type="SUPFAM" id="SSF52540">
    <property type="entry name" value="P-loop containing nucleoside triphosphate hydrolases"/>
    <property type="match status" value="1"/>
</dbReference>
<dbReference type="AlphaFoldDB" id="A0A8H3J7U2"/>
<evidence type="ECO:0000313" key="4">
    <source>
        <dbReference type="EMBL" id="CAF9942104.1"/>
    </source>
</evidence>
<dbReference type="InterPro" id="IPR027417">
    <property type="entry name" value="P-loop_NTPase"/>
</dbReference>
<name>A0A8H3J7U2_9LECA</name>
<dbReference type="Proteomes" id="UP000664203">
    <property type="component" value="Unassembled WGS sequence"/>
</dbReference>
<reference evidence="4" key="1">
    <citation type="submission" date="2021-03" db="EMBL/GenBank/DDBJ databases">
        <authorList>
            <person name="Tagirdzhanova G."/>
        </authorList>
    </citation>
    <scope>NUCLEOTIDE SEQUENCE</scope>
</reference>
<dbReference type="Gene3D" id="3.40.50.1820">
    <property type="entry name" value="alpha/beta hydrolase"/>
    <property type="match status" value="1"/>
</dbReference>
<protein>
    <recommendedName>
        <fullName evidence="3">Nephrocystin 3-like N-terminal domain-containing protein</fullName>
    </recommendedName>
</protein>
<feature type="compositionally biased region" description="Basic and acidic residues" evidence="2">
    <location>
        <begin position="1070"/>
        <end position="1085"/>
    </location>
</feature>
<comment type="caution">
    <text evidence="4">The sequence shown here is derived from an EMBL/GenBank/DDBJ whole genome shotgun (WGS) entry which is preliminary data.</text>
</comment>
<dbReference type="Gene3D" id="3.40.50.300">
    <property type="entry name" value="P-loop containing nucleotide triphosphate hydrolases"/>
    <property type="match status" value="1"/>
</dbReference>